<comment type="caution">
    <text evidence="2">The sequence shown here is derived from an EMBL/GenBank/DDBJ whole genome shotgun (WGS) entry which is preliminary data.</text>
</comment>
<feature type="compositionally biased region" description="Gly residues" evidence="1">
    <location>
        <begin position="1"/>
        <end position="11"/>
    </location>
</feature>
<feature type="region of interest" description="Disordered" evidence="1">
    <location>
        <begin position="1"/>
        <end position="26"/>
    </location>
</feature>
<proteinExistence type="predicted"/>
<reference evidence="2" key="1">
    <citation type="submission" date="2020-03" db="EMBL/GenBank/DDBJ databases">
        <authorList>
            <person name="Weist P."/>
        </authorList>
    </citation>
    <scope>NUCLEOTIDE SEQUENCE</scope>
</reference>
<name>A0A9N7TL95_PLEPL</name>
<organism evidence="2 3">
    <name type="scientific">Pleuronectes platessa</name>
    <name type="common">European plaice</name>
    <dbReference type="NCBI Taxonomy" id="8262"/>
    <lineage>
        <taxon>Eukaryota</taxon>
        <taxon>Metazoa</taxon>
        <taxon>Chordata</taxon>
        <taxon>Craniata</taxon>
        <taxon>Vertebrata</taxon>
        <taxon>Euteleostomi</taxon>
        <taxon>Actinopterygii</taxon>
        <taxon>Neopterygii</taxon>
        <taxon>Teleostei</taxon>
        <taxon>Neoteleostei</taxon>
        <taxon>Acanthomorphata</taxon>
        <taxon>Carangaria</taxon>
        <taxon>Pleuronectiformes</taxon>
        <taxon>Pleuronectoidei</taxon>
        <taxon>Pleuronectidae</taxon>
        <taxon>Pleuronectes</taxon>
    </lineage>
</organism>
<evidence type="ECO:0000313" key="2">
    <source>
        <dbReference type="EMBL" id="CAB1414159.1"/>
    </source>
</evidence>
<gene>
    <name evidence="2" type="ORF">PLEPLA_LOCUS1864</name>
</gene>
<accession>A0A9N7TL95</accession>
<protein>
    <submittedName>
        <fullName evidence="2">Uncharacterized protein</fullName>
    </submittedName>
</protein>
<dbReference type="Proteomes" id="UP001153269">
    <property type="component" value="Unassembled WGS sequence"/>
</dbReference>
<dbReference type="AlphaFoldDB" id="A0A9N7TL95"/>
<dbReference type="EMBL" id="CADEAL010000091">
    <property type="protein sequence ID" value="CAB1414159.1"/>
    <property type="molecule type" value="Genomic_DNA"/>
</dbReference>
<evidence type="ECO:0000313" key="3">
    <source>
        <dbReference type="Proteomes" id="UP001153269"/>
    </source>
</evidence>
<evidence type="ECO:0000256" key="1">
    <source>
        <dbReference type="SAM" id="MobiDB-lite"/>
    </source>
</evidence>
<sequence>MGGLAPPWGGGRRGKNDHHSLNVNPPRSLGTDLFQYYTSSVHQPSDPISAFNVILHHRTPTGTEDPSSAQRESEIGRFQRAHCIFTVLSICPPSSQRHQTGAVKRVGRLPSDSLLGGDPMDGEEFTAQTFCHDGAMIKVPSSLIPSVAATCNARNSSLEGQVIYLDMVLHVAEPRRPSLPAMGHISAASRARWHADPLQ</sequence>
<keyword evidence="3" id="KW-1185">Reference proteome</keyword>